<evidence type="ECO:0000313" key="3">
    <source>
        <dbReference type="Proteomes" id="UP001163105"/>
    </source>
</evidence>
<keyword evidence="3" id="KW-1185">Reference proteome</keyword>
<sequence>MCSLYQAAVSPTPTPLPEVLRRRDKTRPGWQACAAMQNITTAGLDAVGGALQDVAVRAIPDPIGMVGIVGGLLGIVGYLEKVFTELHHKWMGSTIRIGVGLSNKNEQQHGFGGKLPEIIRNGESNAVEIHNRHQAAYTVFASIEPLCIAYVSILYDAKVTSNKFAVTGDFGRVCGARWYESEIMPFANSAATTACFWISPRGGKAYHGYRYHTGFQIRWPAFGELSRVLTTNDTSKLDPTTFCDGVDFGLRHEPWPSTLRYRNKTGQAEDITFNGTSTCIEHDPNAVFCRESKQVAARAPDPLLFGPDDDDDGSEIANPGEDCIQGFPRAPCNKRRLPHIHCTPYCPATAPRPRRRSIQEKHPERPKREAGGGGEPGDESADGGDDGPPSSALFPRDDWMTEQLTRSDHHGHSARRLCESDTSHGPDFAHEGERLFCEMGSKRLYPYCGGERGLATDCFDPETQTLVDTGRRYKRDAAPVAGYKSVRDWRRNLPRDN</sequence>
<name>A0AB34FGN1_9HYPO</name>
<reference evidence="2" key="1">
    <citation type="submission" date="2023-01" db="EMBL/GenBank/DDBJ databases">
        <title>The growth and conidiation of Purpureocillium lavendulum are regulated by nitrogen source and histone H3K14 acetylation.</title>
        <authorList>
            <person name="Tang P."/>
            <person name="Han J."/>
            <person name="Zhang C."/>
            <person name="Tang P."/>
            <person name="Qi F."/>
            <person name="Zhang K."/>
            <person name="Liang L."/>
        </authorList>
    </citation>
    <scope>NUCLEOTIDE SEQUENCE</scope>
    <source>
        <strain evidence="2">YMF1.00683</strain>
    </source>
</reference>
<evidence type="ECO:0000256" key="1">
    <source>
        <dbReference type="SAM" id="MobiDB-lite"/>
    </source>
</evidence>
<feature type="compositionally biased region" description="Basic and acidic residues" evidence="1">
    <location>
        <begin position="357"/>
        <end position="370"/>
    </location>
</feature>
<dbReference type="AlphaFoldDB" id="A0AB34FGN1"/>
<evidence type="ECO:0000313" key="2">
    <source>
        <dbReference type="EMBL" id="KAJ6437854.1"/>
    </source>
</evidence>
<dbReference type="EMBL" id="JAQHRD010000010">
    <property type="protein sequence ID" value="KAJ6437854.1"/>
    <property type="molecule type" value="Genomic_DNA"/>
</dbReference>
<feature type="region of interest" description="Disordered" evidence="1">
    <location>
        <begin position="300"/>
        <end position="322"/>
    </location>
</feature>
<proteinExistence type="predicted"/>
<dbReference type="Proteomes" id="UP001163105">
    <property type="component" value="Unassembled WGS sequence"/>
</dbReference>
<feature type="compositionally biased region" description="Acidic residues" evidence="1">
    <location>
        <begin position="376"/>
        <end position="385"/>
    </location>
</feature>
<comment type="caution">
    <text evidence="2">The sequence shown here is derived from an EMBL/GenBank/DDBJ whole genome shotgun (WGS) entry which is preliminary data.</text>
</comment>
<gene>
    <name evidence="2" type="ORF">O9K51_09682</name>
</gene>
<accession>A0AB34FGN1</accession>
<protein>
    <submittedName>
        <fullName evidence="2">Uncharacterized protein</fullName>
    </submittedName>
</protein>
<feature type="region of interest" description="Disordered" evidence="1">
    <location>
        <begin position="406"/>
        <end position="425"/>
    </location>
</feature>
<feature type="region of interest" description="Disordered" evidence="1">
    <location>
        <begin position="343"/>
        <end position="395"/>
    </location>
</feature>
<organism evidence="2 3">
    <name type="scientific">Purpureocillium lavendulum</name>
    <dbReference type="NCBI Taxonomy" id="1247861"/>
    <lineage>
        <taxon>Eukaryota</taxon>
        <taxon>Fungi</taxon>
        <taxon>Dikarya</taxon>
        <taxon>Ascomycota</taxon>
        <taxon>Pezizomycotina</taxon>
        <taxon>Sordariomycetes</taxon>
        <taxon>Hypocreomycetidae</taxon>
        <taxon>Hypocreales</taxon>
        <taxon>Ophiocordycipitaceae</taxon>
        <taxon>Purpureocillium</taxon>
    </lineage>
</organism>